<dbReference type="Pfam" id="PF00755">
    <property type="entry name" value="Carn_acyltransf"/>
    <property type="match status" value="1"/>
</dbReference>
<keyword evidence="2" id="KW-0012">Acyltransferase</keyword>
<keyword evidence="4" id="KW-1133">Transmembrane helix</keyword>
<dbReference type="PANTHER" id="PTHR22589">
    <property type="entry name" value="CARNITINE O-ACYLTRANSFERASE"/>
    <property type="match status" value="1"/>
</dbReference>
<reference evidence="6" key="2">
    <citation type="submission" date="2023-05" db="EMBL/GenBank/DDBJ databases">
        <authorList>
            <person name="Fouks B."/>
        </authorList>
    </citation>
    <scope>NUCLEOTIDE SEQUENCE</scope>
    <source>
        <strain evidence="6">Stay&amp;Tobe</strain>
        <tissue evidence="6">Testes</tissue>
    </source>
</reference>
<evidence type="ECO:0000256" key="1">
    <source>
        <dbReference type="ARBA" id="ARBA00005005"/>
    </source>
</evidence>
<keyword evidence="7" id="KW-1185">Reference proteome</keyword>
<sequence>NIVLPKLPVPALEQTMERYLATVKPIVSDGQYERTRSLVKAFTSSNGQGLRLQDKILQRMEEQDNWLPFSAYKCNIIHFKTSWLISSSRFLHFPTVDGCNATLNSRLARLAASRSLAYVIAHAAIVICCCIFNAILTND</sequence>
<evidence type="ECO:0000259" key="5">
    <source>
        <dbReference type="Pfam" id="PF00755"/>
    </source>
</evidence>
<organism evidence="6 7">
    <name type="scientific">Diploptera punctata</name>
    <name type="common">Pacific beetle cockroach</name>
    <dbReference type="NCBI Taxonomy" id="6984"/>
    <lineage>
        <taxon>Eukaryota</taxon>
        <taxon>Metazoa</taxon>
        <taxon>Ecdysozoa</taxon>
        <taxon>Arthropoda</taxon>
        <taxon>Hexapoda</taxon>
        <taxon>Insecta</taxon>
        <taxon>Pterygota</taxon>
        <taxon>Neoptera</taxon>
        <taxon>Polyneoptera</taxon>
        <taxon>Dictyoptera</taxon>
        <taxon>Blattodea</taxon>
        <taxon>Blaberoidea</taxon>
        <taxon>Blaberidae</taxon>
        <taxon>Diplopterinae</taxon>
        <taxon>Diploptera</taxon>
    </lineage>
</organism>
<evidence type="ECO:0000256" key="3">
    <source>
        <dbReference type="ARBA" id="ARBA00048999"/>
    </source>
</evidence>
<dbReference type="EMBL" id="JASPKZ010000018">
    <property type="protein sequence ID" value="KAJ9601390.1"/>
    <property type="molecule type" value="Genomic_DNA"/>
</dbReference>
<dbReference type="PANTHER" id="PTHR22589:SF103">
    <property type="entry name" value="CARNITINE O-ACETYL-TRANSFERASE, ISOFORM A-RELATED"/>
    <property type="match status" value="1"/>
</dbReference>
<dbReference type="InterPro" id="IPR039551">
    <property type="entry name" value="Cho/carn_acyl_trans"/>
</dbReference>
<dbReference type="Gene3D" id="1.10.275.20">
    <property type="entry name" value="Choline/Carnitine o-acyltransferase"/>
    <property type="match status" value="1"/>
</dbReference>
<proteinExistence type="predicted"/>
<feature type="domain" description="Choline/carnitine acyltransferase" evidence="5">
    <location>
        <begin position="7"/>
        <end position="111"/>
    </location>
</feature>
<name>A0AAD8ESC7_DIPPU</name>
<evidence type="ECO:0000313" key="6">
    <source>
        <dbReference type="EMBL" id="KAJ9601390.1"/>
    </source>
</evidence>
<feature type="transmembrane region" description="Helical" evidence="4">
    <location>
        <begin position="116"/>
        <end position="136"/>
    </location>
</feature>
<feature type="non-terminal residue" evidence="6">
    <location>
        <position position="1"/>
    </location>
</feature>
<evidence type="ECO:0000313" key="7">
    <source>
        <dbReference type="Proteomes" id="UP001233999"/>
    </source>
</evidence>
<comment type="pathway">
    <text evidence="1">Lipid metabolism; fatty acid beta-oxidation.</text>
</comment>
<dbReference type="InterPro" id="IPR042572">
    <property type="entry name" value="Carn_acyl_trans_N"/>
</dbReference>
<evidence type="ECO:0000256" key="2">
    <source>
        <dbReference type="ARBA" id="ARBA00023315"/>
    </source>
</evidence>
<keyword evidence="4" id="KW-0812">Transmembrane</keyword>
<gene>
    <name evidence="6" type="ORF">L9F63_000414</name>
</gene>
<dbReference type="SUPFAM" id="SSF52777">
    <property type="entry name" value="CoA-dependent acyltransferases"/>
    <property type="match status" value="1"/>
</dbReference>
<keyword evidence="2" id="KW-0808">Transferase</keyword>
<feature type="non-terminal residue" evidence="6">
    <location>
        <position position="139"/>
    </location>
</feature>
<protein>
    <recommendedName>
        <fullName evidence="5">Choline/carnitine acyltransferase domain-containing protein</fullName>
    </recommendedName>
</protein>
<dbReference type="Proteomes" id="UP001233999">
    <property type="component" value="Unassembled WGS sequence"/>
</dbReference>
<dbReference type="GO" id="GO:0016747">
    <property type="term" value="F:acyltransferase activity, transferring groups other than amino-acyl groups"/>
    <property type="evidence" value="ECO:0007669"/>
    <property type="project" value="UniProtKB-ARBA"/>
</dbReference>
<evidence type="ECO:0000256" key="4">
    <source>
        <dbReference type="SAM" id="Phobius"/>
    </source>
</evidence>
<dbReference type="PROSITE" id="PS00439">
    <property type="entry name" value="ACYLTRANSF_C_1"/>
    <property type="match status" value="1"/>
</dbReference>
<dbReference type="InterPro" id="IPR000542">
    <property type="entry name" value="Carn_acyl_trans"/>
</dbReference>
<comment type="caution">
    <text evidence="6">The sequence shown here is derived from an EMBL/GenBank/DDBJ whole genome shotgun (WGS) entry which is preliminary data.</text>
</comment>
<keyword evidence="4" id="KW-0472">Membrane</keyword>
<dbReference type="AlphaFoldDB" id="A0AAD8ESC7"/>
<accession>A0AAD8ESC7</accession>
<reference evidence="6" key="1">
    <citation type="journal article" date="2023" name="IScience">
        <title>Live-bearing cockroach genome reveals convergent evolutionary mechanisms linked to viviparity in insects and beyond.</title>
        <authorList>
            <person name="Fouks B."/>
            <person name="Harrison M.C."/>
            <person name="Mikhailova A.A."/>
            <person name="Marchal E."/>
            <person name="English S."/>
            <person name="Carruthers M."/>
            <person name="Jennings E.C."/>
            <person name="Chiamaka E.L."/>
            <person name="Frigard R.A."/>
            <person name="Pippel M."/>
            <person name="Attardo G.M."/>
            <person name="Benoit J.B."/>
            <person name="Bornberg-Bauer E."/>
            <person name="Tobe S.S."/>
        </authorList>
    </citation>
    <scope>NUCLEOTIDE SEQUENCE</scope>
    <source>
        <strain evidence="6">Stay&amp;Tobe</strain>
    </source>
</reference>
<comment type="catalytic activity">
    <reaction evidence="3">
        <text>4,8-dimethylnonanoyl-CoA + (R)-carnitine = O-4,8-dimethylnonanoyl-(R)-carnitine + CoA</text>
        <dbReference type="Rhea" id="RHEA:44860"/>
        <dbReference type="ChEBI" id="CHEBI:16347"/>
        <dbReference type="ChEBI" id="CHEBI:57287"/>
        <dbReference type="ChEBI" id="CHEBI:77061"/>
        <dbReference type="ChEBI" id="CHEBI:84654"/>
    </reaction>
</comment>